<evidence type="ECO:0000256" key="1">
    <source>
        <dbReference type="ARBA" id="ARBA00005051"/>
    </source>
</evidence>
<dbReference type="NCBIfam" id="TIGR01498">
    <property type="entry name" value="folK"/>
    <property type="match status" value="1"/>
</dbReference>
<proteinExistence type="inferred from homology"/>
<dbReference type="PANTHER" id="PTHR43071">
    <property type="entry name" value="2-AMINO-4-HYDROXY-6-HYDROXYMETHYLDIHYDROPTERIDINE PYROPHOSPHOKINASE"/>
    <property type="match status" value="1"/>
</dbReference>
<evidence type="ECO:0000256" key="2">
    <source>
        <dbReference type="ARBA" id="ARBA00005810"/>
    </source>
</evidence>
<comment type="function">
    <text evidence="10">Catalyzes the transfer of pyrophosphate from adenosine triphosphate (ATP) to 6-hydroxymethyl-7,8-dihydropterin, an enzymatic step in folate biosynthesis pathway.</text>
</comment>
<evidence type="ECO:0000256" key="8">
    <source>
        <dbReference type="ARBA" id="ARBA00022840"/>
    </source>
</evidence>
<evidence type="ECO:0000256" key="11">
    <source>
        <dbReference type="ARBA" id="ARBA00029766"/>
    </source>
</evidence>
<evidence type="ECO:0000256" key="4">
    <source>
        <dbReference type="ARBA" id="ARBA00016218"/>
    </source>
</evidence>
<organism evidence="14 15">
    <name type="scientific">Bacteriovorax antarcticus</name>
    <dbReference type="NCBI Taxonomy" id="3088717"/>
    <lineage>
        <taxon>Bacteria</taxon>
        <taxon>Pseudomonadati</taxon>
        <taxon>Bdellovibrionota</taxon>
        <taxon>Bacteriovoracia</taxon>
        <taxon>Bacteriovoracales</taxon>
        <taxon>Bacteriovoracaceae</taxon>
        <taxon>Bacteriovorax</taxon>
    </lineage>
</organism>
<dbReference type="GO" id="GO:0003848">
    <property type="term" value="F:2-amino-4-hydroxy-6-hydroxymethyldihydropteridine diphosphokinase activity"/>
    <property type="evidence" value="ECO:0007669"/>
    <property type="project" value="UniProtKB-EC"/>
</dbReference>
<comment type="pathway">
    <text evidence="1">Cofactor biosynthesis; tetrahydrofolate biosynthesis; 2-amino-4-hydroxy-6-hydroxymethyl-7,8-dihydropteridine diphosphate from 7,8-dihydroneopterin triphosphate: step 4/4.</text>
</comment>
<sequence length="153" mass="17679">MSLFIATGSNIGDRKSHLDEAKVYLSKRLVFIAESKIYESPAVDYLNQPDFYNQVLEFQIPDESPEAIMDFLLETELLMGRNRLIPKGPRIIDLDMIFWGDLKIQSEKLMLPHPRLFERSFVVLPLSELPGFKTLQKKHSFNFTFDNTAIPIS</sequence>
<keyword evidence="9" id="KW-0289">Folate biosynthesis</keyword>
<dbReference type="EC" id="2.7.6.3" evidence="3"/>
<feature type="domain" description="7,8-dihydro-6-hydroxymethylpterin-pyrophosphokinase" evidence="13">
    <location>
        <begin position="4"/>
        <end position="129"/>
    </location>
</feature>
<evidence type="ECO:0000259" key="13">
    <source>
        <dbReference type="Pfam" id="PF01288"/>
    </source>
</evidence>
<keyword evidence="5 14" id="KW-0808">Transferase</keyword>
<evidence type="ECO:0000256" key="5">
    <source>
        <dbReference type="ARBA" id="ARBA00022679"/>
    </source>
</evidence>
<evidence type="ECO:0000256" key="6">
    <source>
        <dbReference type="ARBA" id="ARBA00022741"/>
    </source>
</evidence>
<evidence type="ECO:0000256" key="9">
    <source>
        <dbReference type="ARBA" id="ARBA00022909"/>
    </source>
</evidence>
<keyword evidence="7" id="KW-0418">Kinase</keyword>
<protein>
    <recommendedName>
        <fullName evidence="4">2-amino-4-hydroxy-6-hydroxymethyldihydropteridine pyrophosphokinase</fullName>
        <ecNumber evidence="3">2.7.6.3</ecNumber>
    </recommendedName>
    <alternativeName>
        <fullName evidence="11">6-hydroxymethyl-7,8-dihydropterin pyrophosphokinase</fullName>
    </alternativeName>
    <alternativeName>
        <fullName evidence="12">7,8-dihydro-6-hydroxymethylpterin-pyrophosphokinase</fullName>
    </alternativeName>
</protein>
<dbReference type="Gene3D" id="3.30.70.560">
    <property type="entry name" value="7,8-Dihydro-6-hydroxymethylpterin-pyrophosphokinase HPPK"/>
    <property type="match status" value="1"/>
</dbReference>
<keyword evidence="8" id="KW-0067">ATP-binding</keyword>
<dbReference type="Proteomes" id="UP001302274">
    <property type="component" value="Unassembled WGS sequence"/>
</dbReference>
<dbReference type="RefSeq" id="WP_323574349.1">
    <property type="nucleotide sequence ID" value="NZ_JAYGJQ010000001.1"/>
</dbReference>
<reference evidence="14 15" key="1">
    <citation type="submission" date="2023-11" db="EMBL/GenBank/DDBJ databases">
        <title>A Novel Polar Bacteriovorax (B. antarcticus) Isolated from the Biocrust in Antarctica.</title>
        <authorList>
            <person name="Mun W."/>
            <person name="Choi S.Y."/>
            <person name="Mitchell R.J."/>
        </authorList>
    </citation>
    <scope>NUCLEOTIDE SEQUENCE [LARGE SCALE GENOMIC DNA]</scope>
    <source>
        <strain evidence="14 15">PP10</strain>
    </source>
</reference>
<keyword evidence="6" id="KW-0547">Nucleotide-binding</keyword>
<evidence type="ECO:0000313" key="14">
    <source>
        <dbReference type="EMBL" id="MEA9354855.1"/>
    </source>
</evidence>
<keyword evidence="15" id="KW-1185">Reference proteome</keyword>
<gene>
    <name evidence="14" type="primary">folK</name>
    <name evidence="14" type="ORF">SHI21_01490</name>
</gene>
<dbReference type="PANTHER" id="PTHR43071:SF1">
    <property type="entry name" value="2-AMINO-4-HYDROXY-6-HYDROXYMETHYLDIHYDROPTERIDINE PYROPHOSPHOKINASE"/>
    <property type="match status" value="1"/>
</dbReference>
<name>A0ABU5VT67_9BACT</name>
<dbReference type="CDD" id="cd00483">
    <property type="entry name" value="HPPK"/>
    <property type="match status" value="1"/>
</dbReference>
<evidence type="ECO:0000256" key="3">
    <source>
        <dbReference type="ARBA" id="ARBA00013253"/>
    </source>
</evidence>
<evidence type="ECO:0000256" key="12">
    <source>
        <dbReference type="ARBA" id="ARBA00033413"/>
    </source>
</evidence>
<dbReference type="SUPFAM" id="SSF55083">
    <property type="entry name" value="6-hydroxymethyl-7,8-dihydropterin pyrophosphokinase, HPPK"/>
    <property type="match status" value="1"/>
</dbReference>
<dbReference type="InterPro" id="IPR035907">
    <property type="entry name" value="Hppk_sf"/>
</dbReference>
<dbReference type="EMBL" id="JAYGJQ010000001">
    <property type="protein sequence ID" value="MEA9354855.1"/>
    <property type="molecule type" value="Genomic_DNA"/>
</dbReference>
<evidence type="ECO:0000313" key="15">
    <source>
        <dbReference type="Proteomes" id="UP001302274"/>
    </source>
</evidence>
<dbReference type="Pfam" id="PF01288">
    <property type="entry name" value="HPPK"/>
    <property type="match status" value="1"/>
</dbReference>
<comment type="caution">
    <text evidence="14">The sequence shown here is derived from an EMBL/GenBank/DDBJ whole genome shotgun (WGS) entry which is preliminary data.</text>
</comment>
<evidence type="ECO:0000256" key="7">
    <source>
        <dbReference type="ARBA" id="ARBA00022777"/>
    </source>
</evidence>
<dbReference type="InterPro" id="IPR000550">
    <property type="entry name" value="Hppk"/>
</dbReference>
<comment type="similarity">
    <text evidence="2">Belongs to the HPPK family.</text>
</comment>
<evidence type="ECO:0000256" key="10">
    <source>
        <dbReference type="ARBA" id="ARBA00029409"/>
    </source>
</evidence>
<accession>A0ABU5VT67</accession>